<dbReference type="OrthoDB" id="1496142at2"/>
<reference evidence="2 3" key="1">
    <citation type="submission" date="2016-10" db="EMBL/GenBank/DDBJ databases">
        <authorList>
            <person name="de Groot N.N."/>
        </authorList>
    </citation>
    <scope>NUCLEOTIDE SEQUENCE [LARGE SCALE GENOMIC DNA]</scope>
    <source>
        <strain evidence="2 3">DSM 21228</strain>
    </source>
</reference>
<keyword evidence="1" id="KW-1133">Transmembrane helix</keyword>
<keyword evidence="3" id="KW-1185">Reference proteome</keyword>
<protein>
    <submittedName>
        <fullName evidence="2">Uncharacterized protein</fullName>
    </submittedName>
</protein>
<keyword evidence="1" id="KW-0472">Membrane</keyword>
<sequence>MFTLVREIYTHRLLLEQTVSFSSAFLIAESFYKFGSFGLELFAFLATWFAIDAVIQFIRYLVKPDKHSST</sequence>
<evidence type="ECO:0000313" key="2">
    <source>
        <dbReference type="EMBL" id="SEA37889.1"/>
    </source>
</evidence>
<dbReference type="STRING" id="525918.SAMN05660964_01446"/>
<dbReference type="AlphaFoldDB" id="A0A1H4APM6"/>
<accession>A0A1H4APM6</accession>
<evidence type="ECO:0000256" key="1">
    <source>
        <dbReference type="SAM" id="Phobius"/>
    </source>
</evidence>
<organism evidence="2 3">
    <name type="scientific">Thiothrix caldifontis</name>
    <dbReference type="NCBI Taxonomy" id="525918"/>
    <lineage>
        <taxon>Bacteria</taxon>
        <taxon>Pseudomonadati</taxon>
        <taxon>Pseudomonadota</taxon>
        <taxon>Gammaproteobacteria</taxon>
        <taxon>Thiotrichales</taxon>
        <taxon>Thiotrichaceae</taxon>
        <taxon>Thiothrix</taxon>
    </lineage>
</organism>
<gene>
    <name evidence="2" type="ORF">SAMN05660964_01446</name>
</gene>
<keyword evidence="1" id="KW-0812">Transmembrane</keyword>
<name>A0A1H4APM6_9GAMM</name>
<dbReference type="RefSeq" id="WP_093066886.1">
    <property type="nucleotide sequence ID" value="NZ_FNQP01000007.1"/>
</dbReference>
<feature type="transmembrane region" description="Helical" evidence="1">
    <location>
        <begin position="41"/>
        <end position="62"/>
    </location>
</feature>
<dbReference type="EMBL" id="FNQP01000007">
    <property type="protein sequence ID" value="SEA37889.1"/>
    <property type="molecule type" value="Genomic_DNA"/>
</dbReference>
<dbReference type="Proteomes" id="UP000199397">
    <property type="component" value="Unassembled WGS sequence"/>
</dbReference>
<proteinExistence type="predicted"/>
<evidence type="ECO:0000313" key="3">
    <source>
        <dbReference type="Proteomes" id="UP000199397"/>
    </source>
</evidence>